<dbReference type="SUPFAM" id="SSF53474">
    <property type="entry name" value="alpha/beta-Hydrolases"/>
    <property type="match status" value="1"/>
</dbReference>
<evidence type="ECO:0000313" key="2">
    <source>
        <dbReference type="Proteomes" id="UP000266506"/>
    </source>
</evidence>
<keyword evidence="2" id="KW-1185">Reference proteome</keyword>
<accession>A0A397QVL3</accession>
<dbReference type="GO" id="GO:0016787">
    <property type="term" value="F:hydrolase activity"/>
    <property type="evidence" value="ECO:0007669"/>
    <property type="project" value="UniProtKB-KW"/>
</dbReference>
<dbReference type="RefSeq" id="WP_119016883.1">
    <property type="nucleotide sequence ID" value="NZ_QXEV01000033.1"/>
</dbReference>
<sequence>MLEYYKLYLPKSKREVKIEVSVPRFRNGITFDTIYFLDGQNAFKDSHASFGRSIRAAKALGLAAKEMEKRILGVAIYNSETELGRINEYSPFKIKKCAFEEWKKQDIKVCKNFCEDFIHTIIPFIEKKYNTYKSFEHRAIYGSSLAAITAIYLAYNYKDSFKYVGSFSTPSFLYEEEYYKFLTNNKKEDVEVFLYVGKQEQSDDIYDKTIYYDSSMKLYHWLKENKIRTRLVIDPSGVHNEETWGNHILDFINFICFDDIFYK</sequence>
<dbReference type="PANTHER" id="PTHR48098:SF6">
    <property type="entry name" value="FERRI-BACILLIBACTIN ESTERASE BESA"/>
    <property type="match status" value="1"/>
</dbReference>
<evidence type="ECO:0000313" key="1">
    <source>
        <dbReference type="EMBL" id="RIA64859.1"/>
    </source>
</evidence>
<dbReference type="AlphaFoldDB" id="A0A397QVL3"/>
<dbReference type="OrthoDB" id="9784036at2"/>
<dbReference type="Proteomes" id="UP000266506">
    <property type="component" value="Unassembled WGS sequence"/>
</dbReference>
<dbReference type="InterPro" id="IPR029058">
    <property type="entry name" value="AB_hydrolase_fold"/>
</dbReference>
<comment type="caution">
    <text evidence="1">The sequence shown here is derived from an EMBL/GenBank/DDBJ whole genome shotgun (WGS) entry which is preliminary data.</text>
</comment>
<gene>
    <name evidence="1" type="ORF">EI71_01814</name>
</gene>
<dbReference type="PANTHER" id="PTHR48098">
    <property type="entry name" value="ENTEROCHELIN ESTERASE-RELATED"/>
    <property type="match status" value="1"/>
</dbReference>
<name>A0A397QVL3_9MOLU</name>
<dbReference type="EMBL" id="QXEV01000033">
    <property type="protein sequence ID" value="RIA64859.1"/>
    <property type="molecule type" value="Genomic_DNA"/>
</dbReference>
<reference evidence="1 2" key="1">
    <citation type="submission" date="2018-08" db="EMBL/GenBank/DDBJ databases">
        <title>Genomic Encyclopedia of Archaeal and Bacterial Type Strains, Phase II (KMG-II): from individual species to whole genera.</title>
        <authorList>
            <person name="Goeker M."/>
        </authorList>
    </citation>
    <scope>NUCLEOTIDE SEQUENCE [LARGE SCALE GENOMIC DNA]</scope>
    <source>
        <strain evidence="1 2">ATCC 27112</strain>
    </source>
</reference>
<dbReference type="InterPro" id="IPR000801">
    <property type="entry name" value="Esterase-like"/>
</dbReference>
<dbReference type="InParanoid" id="A0A397QVL3"/>
<dbReference type="InterPro" id="IPR050583">
    <property type="entry name" value="Mycobacterial_A85_antigen"/>
</dbReference>
<dbReference type="Gene3D" id="3.40.50.1820">
    <property type="entry name" value="alpha/beta hydrolase"/>
    <property type="match status" value="1"/>
</dbReference>
<dbReference type="Pfam" id="PF00756">
    <property type="entry name" value="Esterase"/>
    <property type="match status" value="1"/>
</dbReference>
<proteinExistence type="predicted"/>
<protein>
    <submittedName>
        <fullName evidence="1">Putative alpha/beta superfamily hydrolase</fullName>
    </submittedName>
</protein>
<keyword evidence="1" id="KW-0378">Hydrolase</keyword>
<organism evidence="1 2">
    <name type="scientific">Anaeroplasma bactoclasticum</name>
    <dbReference type="NCBI Taxonomy" id="2088"/>
    <lineage>
        <taxon>Bacteria</taxon>
        <taxon>Bacillati</taxon>
        <taxon>Mycoplasmatota</taxon>
        <taxon>Mollicutes</taxon>
        <taxon>Anaeroplasmatales</taxon>
        <taxon>Anaeroplasmataceae</taxon>
        <taxon>Anaeroplasma</taxon>
    </lineage>
</organism>